<feature type="compositionally biased region" description="Polar residues" evidence="1">
    <location>
        <begin position="98"/>
        <end position="124"/>
    </location>
</feature>
<keyword evidence="3" id="KW-1185">Reference proteome</keyword>
<organism evidence="2 3">
    <name type="scientific">Sphaerobolus stellatus (strain SS14)</name>
    <dbReference type="NCBI Taxonomy" id="990650"/>
    <lineage>
        <taxon>Eukaryota</taxon>
        <taxon>Fungi</taxon>
        <taxon>Dikarya</taxon>
        <taxon>Basidiomycota</taxon>
        <taxon>Agaricomycotina</taxon>
        <taxon>Agaricomycetes</taxon>
        <taxon>Phallomycetidae</taxon>
        <taxon>Geastrales</taxon>
        <taxon>Sphaerobolaceae</taxon>
        <taxon>Sphaerobolus</taxon>
    </lineage>
</organism>
<feature type="compositionally biased region" description="Polar residues" evidence="1">
    <location>
        <begin position="133"/>
        <end position="142"/>
    </location>
</feature>
<protein>
    <submittedName>
        <fullName evidence="2">Uncharacterized protein</fullName>
    </submittedName>
</protein>
<dbReference type="HOGENOM" id="CLU_539881_0_0_1"/>
<feature type="compositionally biased region" description="Low complexity" evidence="1">
    <location>
        <begin position="22"/>
        <end position="31"/>
    </location>
</feature>
<dbReference type="EMBL" id="KN837111">
    <property type="protein sequence ID" value="KIJ45756.1"/>
    <property type="molecule type" value="Genomic_DNA"/>
</dbReference>
<accession>A0A0C9W3H7</accession>
<evidence type="ECO:0000313" key="2">
    <source>
        <dbReference type="EMBL" id="KIJ45756.1"/>
    </source>
</evidence>
<sequence>MKVKLPSVSPAVRPTEPEPEPELSQSSPEVPLWRKSAMPITPKKEQSKSSQTADGELNTTSRSPPPDPSAPVSLIPVAKSEAATPEHSAMVSLPGSESKITTRQSLQDATLFKTSPSSGTNGAQQDRYMNGPTLRSPSSRDPLNQPAVSRFMSNKVDSKNSSEQVNGGRSDSSPSTRAGSTWGKSPLGLSVKDSPNRHAPDPDHLKAVWSQSAGQPSGTTSNSLKGITDDLPSIPYNVNDLKSEDGETPPPTAPAPAPSRLSLQEVTRAFQQVPDSPAGSSRPPSYAPPPTFPQTHRQNQPVAISLPHGAQFRPTYAPYPHAMIGHSPSPTMVYASGMPNPVGHPRMPNGPSPPVAHGMWVPAPQGHPSQPGGFMRPGMQGPQPMIYAPPGSVPPGAPGQMMPRRMPGGQPGASPAMYAPMPMDMQNAMQARSPHLAHAAPVGVPMGHMHMFSPQPGQPHAMYVPVGAGRGALMPRPGYEGYPQMAHPSNGYQAMPNASFMFQQS</sequence>
<feature type="compositionally biased region" description="Polar residues" evidence="1">
    <location>
        <begin position="159"/>
        <end position="183"/>
    </location>
</feature>
<dbReference type="Proteomes" id="UP000054279">
    <property type="component" value="Unassembled WGS sequence"/>
</dbReference>
<feature type="compositionally biased region" description="Basic and acidic residues" evidence="1">
    <location>
        <begin position="194"/>
        <end position="206"/>
    </location>
</feature>
<proteinExistence type="predicted"/>
<name>A0A0C9W3H7_SPHS4</name>
<evidence type="ECO:0000313" key="3">
    <source>
        <dbReference type="Proteomes" id="UP000054279"/>
    </source>
</evidence>
<feature type="compositionally biased region" description="Pro residues" evidence="1">
    <location>
        <begin position="248"/>
        <end position="257"/>
    </location>
</feature>
<reference evidence="2 3" key="1">
    <citation type="submission" date="2014-06" db="EMBL/GenBank/DDBJ databases">
        <title>Evolutionary Origins and Diversification of the Mycorrhizal Mutualists.</title>
        <authorList>
            <consortium name="DOE Joint Genome Institute"/>
            <consortium name="Mycorrhizal Genomics Consortium"/>
            <person name="Kohler A."/>
            <person name="Kuo A."/>
            <person name="Nagy L.G."/>
            <person name="Floudas D."/>
            <person name="Copeland A."/>
            <person name="Barry K.W."/>
            <person name="Cichocki N."/>
            <person name="Veneault-Fourrey C."/>
            <person name="LaButti K."/>
            <person name="Lindquist E.A."/>
            <person name="Lipzen A."/>
            <person name="Lundell T."/>
            <person name="Morin E."/>
            <person name="Murat C."/>
            <person name="Riley R."/>
            <person name="Ohm R."/>
            <person name="Sun H."/>
            <person name="Tunlid A."/>
            <person name="Henrissat B."/>
            <person name="Grigoriev I.V."/>
            <person name="Hibbett D.S."/>
            <person name="Martin F."/>
        </authorList>
    </citation>
    <scope>NUCLEOTIDE SEQUENCE [LARGE SCALE GENOMIC DNA]</scope>
    <source>
        <strain evidence="2 3">SS14</strain>
    </source>
</reference>
<dbReference type="AlphaFoldDB" id="A0A0C9W3H7"/>
<feature type="compositionally biased region" description="Polar residues" evidence="1">
    <location>
        <begin position="261"/>
        <end position="283"/>
    </location>
</feature>
<feature type="compositionally biased region" description="Polar residues" evidence="1">
    <location>
        <begin position="48"/>
        <end position="62"/>
    </location>
</feature>
<gene>
    <name evidence="2" type="ORF">M422DRAFT_46782</name>
</gene>
<feature type="region of interest" description="Disordered" evidence="1">
    <location>
        <begin position="1"/>
        <end position="297"/>
    </location>
</feature>
<feature type="compositionally biased region" description="Polar residues" evidence="1">
    <location>
        <begin position="209"/>
        <end position="225"/>
    </location>
</feature>
<evidence type="ECO:0000256" key="1">
    <source>
        <dbReference type="SAM" id="MobiDB-lite"/>
    </source>
</evidence>
<dbReference type="OrthoDB" id="2504896at2759"/>